<evidence type="ECO:0000313" key="3">
    <source>
        <dbReference type="Proteomes" id="UP000059188"/>
    </source>
</evidence>
<dbReference type="Pfam" id="PF12937">
    <property type="entry name" value="F-box-like"/>
    <property type="match status" value="1"/>
</dbReference>
<dbReference type="SUPFAM" id="SSF81383">
    <property type="entry name" value="F-box domain"/>
    <property type="match status" value="1"/>
</dbReference>
<dbReference type="InterPro" id="IPR036047">
    <property type="entry name" value="F-box-like_dom_sf"/>
</dbReference>
<keyword evidence="3" id="KW-1185">Reference proteome</keyword>
<dbReference type="Gene3D" id="1.20.1280.50">
    <property type="match status" value="1"/>
</dbReference>
<evidence type="ECO:0000259" key="1">
    <source>
        <dbReference type="Pfam" id="PF12937"/>
    </source>
</evidence>
<evidence type="ECO:0000313" key="2">
    <source>
        <dbReference type="EMBL" id="CEL59085.1"/>
    </source>
</evidence>
<dbReference type="PANTHER" id="PTHR38926:SF5">
    <property type="entry name" value="F-BOX AND LEUCINE-RICH REPEAT PROTEIN 6"/>
    <property type="match status" value="1"/>
</dbReference>
<sequence>MSIGSPTSPRSAISAILHTIEPQLEASEVIDAWRTARKQLDEAIHSYLWKTTVLGFLPPGTIEPSSPEPESSSVWDEMNSETQALSFRMNILEKGRIMIKQIRNRSPYLAPINKLPPEVLFKVFSLSTLKPKTEWSGYFEHGTTLYSITGLTNLSYVCTQWRTFIVNQPSFWSHIIFRPDRLYRSGTIQWRLLQLSLDRSLGNPLCITMPSNVLSLGLERTRRGFKYLKPFTSKIKRLIITSYYHYQNALLWFLDNLQTTACSFENLTITGLDQARSTSNLADESNPSLSDPKYEACLLSISSLHLNQASFPWDSPIYQNLVSLSLQKLPVGQQTGPATNHIIAILSASPQLESLSLGTKVIPDGDTQSLASQVQLSALKRLNLRKAGVEGMLQLLPRLSVLSEALTLEFDMHLDISYEAAVMDFLGRVNVTRLVMNGDMIPNDAESEQITTSIEGICASLPNLEYLKFIGRPNSNSQPSLAAAISRVSLTRYEPLCPKLRVFSVVNESLSKGDLHNIALAHPFLQQLHLVNCTVLSHDLLPWVLDEWLTEAIGHAVLTINFHTRR</sequence>
<dbReference type="OrthoDB" id="3365698at2759"/>
<dbReference type="EMBL" id="LN679137">
    <property type="protein sequence ID" value="CEL59085.1"/>
    <property type="molecule type" value="Genomic_DNA"/>
</dbReference>
<gene>
    <name evidence="2" type="ORF">RSOLAG1IB_09072</name>
</gene>
<dbReference type="InterPro" id="IPR001810">
    <property type="entry name" value="F-box_dom"/>
</dbReference>
<feature type="domain" description="F-box" evidence="1">
    <location>
        <begin position="112"/>
        <end position="178"/>
    </location>
</feature>
<dbReference type="SUPFAM" id="SSF52047">
    <property type="entry name" value="RNI-like"/>
    <property type="match status" value="1"/>
</dbReference>
<organism evidence="2 3">
    <name type="scientific">Thanatephorus cucumeris (strain AG1-IB / isolate 7/3/14)</name>
    <name type="common">Lettuce bottom rot fungus</name>
    <name type="synonym">Rhizoctonia solani</name>
    <dbReference type="NCBI Taxonomy" id="1108050"/>
    <lineage>
        <taxon>Eukaryota</taxon>
        <taxon>Fungi</taxon>
        <taxon>Dikarya</taxon>
        <taxon>Basidiomycota</taxon>
        <taxon>Agaricomycotina</taxon>
        <taxon>Agaricomycetes</taxon>
        <taxon>Cantharellales</taxon>
        <taxon>Ceratobasidiaceae</taxon>
        <taxon>Rhizoctonia</taxon>
        <taxon>Rhizoctonia solani AG-1</taxon>
    </lineage>
</organism>
<accession>A0A0B7FN47</accession>
<dbReference type="Proteomes" id="UP000059188">
    <property type="component" value="Unassembled WGS sequence"/>
</dbReference>
<dbReference type="InterPro" id="IPR032675">
    <property type="entry name" value="LRR_dom_sf"/>
</dbReference>
<proteinExistence type="predicted"/>
<name>A0A0B7FN47_THACB</name>
<dbReference type="PANTHER" id="PTHR38926">
    <property type="entry name" value="F-BOX DOMAIN CONTAINING PROTEIN, EXPRESSED"/>
    <property type="match status" value="1"/>
</dbReference>
<dbReference type="Gene3D" id="3.80.10.10">
    <property type="entry name" value="Ribonuclease Inhibitor"/>
    <property type="match status" value="1"/>
</dbReference>
<reference evidence="2 3" key="1">
    <citation type="submission" date="2014-11" db="EMBL/GenBank/DDBJ databases">
        <authorList>
            <person name="Wibberg Daniel"/>
        </authorList>
    </citation>
    <scope>NUCLEOTIDE SEQUENCE [LARGE SCALE GENOMIC DNA]</scope>
    <source>
        <strain evidence="2">Rhizoctonia solani AG1-IB 7/3/14</strain>
    </source>
</reference>
<dbReference type="AlphaFoldDB" id="A0A0B7FN47"/>
<protein>
    <recommendedName>
        <fullName evidence="1">F-box domain-containing protein</fullName>
    </recommendedName>
</protein>